<feature type="compositionally biased region" description="Basic and acidic residues" evidence="2">
    <location>
        <begin position="1"/>
        <end position="10"/>
    </location>
</feature>
<dbReference type="InterPro" id="IPR002641">
    <property type="entry name" value="PNPLA_dom"/>
</dbReference>
<comment type="caution">
    <text evidence="5">The sequence shown here is derived from an EMBL/GenBank/DDBJ whole genome shotgun (WGS) entry which is preliminary data.</text>
</comment>
<feature type="domain" description="PNPLA" evidence="4">
    <location>
        <begin position="30"/>
        <end position="118"/>
    </location>
</feature>
<name>A0A7K1RNI9_AGRVI</name>
<dbReference type="Gene3D" id="3.40.1090.10">
    <property type="entry name" value="Cytosolic phospholipase A2 catalytic domain"/>
    <property type="match status" value="1"/>
</dbReference>
<gene>
    <name evidence="5" type="ORF">GOZ88_26280</name>
</gene>
<evidence type="ECO:0000256" key="1">
    <source>
        <dbReference type="ARBA" id="ARBA00023098"/>
    </source>
</evidence>
<accession>A0A7K1RNI9</accession>
<protein>
    <recommendedName>
        <fullName evidence="4">PNPLA domain-containing protein</fullName>
    </recommendedName>
</protein>
<evidence type="ECO:0000256" key="3">
    <source>
        <dbReference type="SAM" id="Phobius"/>
    </source>
</evidence>
<dbReference type="GO" id="GO:0046475">
    <property type="term" value="P:glycerophospholipid catabolic process"/>
    <property type="evidence" value="ECO:0007669"/>
    <property type="project" value="TreeGrafter"/>
</dbReference>
<dbReference type="Pfam" id="PF01734">
    <property type="entry name" value="Patatin"/>
    <property type="match status" value="1"/>
</dbReference>
<dbReference type="PANTHER" id="PTHR10728:SF40">
    <property type="entry name" value="PATATIN FAMILY PROTEIN"/>
    <property type="match status" value="1"/>
</dbReference>
<proteinExistence type="predicted"/>
<dbReference type="Proteomes" id="UP000440716">
    <property type="component" value="Unassembled WGS sequence"/>
</dbReference>
<dbReference type="GO" id="GO:0005829">
    <property type="term" value="C:cytosol"/>
    <property type="evidence" value="ECO:0007669"/>
    <property type="project" value="TreeGrafter"/>
</dbReference>
<keyword evidence="3" id="KW-0812">Transmembrane</keyword>
<feature type="region of interest" description="Disordered" evidence="2">
    <location>
        <begin position="1"/>
        <end position="25"/>
    </location>
</feature>
<reference evidence="5 6" key="1">
    <citation type="submission" date="2019-12" db="EMBL/GenBank/DDBJ databases">
        <title>Whole-genome sequencing of Allorhizobium vitis.</title>
        <authorList>
            <person name="Gan H.M."/>
            <person name="Szegedi E."/>
            <person name="Burr T."/>
            <person name="Savka M.A."/>
        </authorList>
    </citation>
    <scope>NUCLEOTIDE SEQUENCE [LARGE SCALE GENOMIC DNA]</scope>
    <source>
        <strain evidence="5 6">CG415</strain>
    </source>
</reference>
<keyword evidence="3" id="KW-1133">Transmembrane helix</keyword>
<dbReference type="SUPFAM" id="SSF52151">
    <property type="entry name" value="FabD/lysophospholipase-like"/>
    <property type="match status" value="1"/>
</dbReference>
<dbReference type="EMBL" id="WPHU01000028">
    <property type="protein sequence ID" value="MVA59596.1"/>
    <property type="molecule type" value="Genomic_DNA"/>
</dbReference>
<dbReference type="PANTHER" id="PTHR10728">
    <property type="entry name" value="CYTOSOLIC PHOSPHOLIPASE A2"/>
    <property type="match status" value="1"/>
</dbReference>
<dbReference type="GO" id="GO:0004623">
    <property type="term" value="F:phospholipase A2 activity"/>
    <property type="evidence" value="ECO:0007669"/>
    <property type="project" value="TreeGrafter"/>
</dbReference>
<evidence type="ECO:0000259" key="4">
    <source>
        <dbReference type="Pfam" id="PF01734"/>
    </source>
</evidence>
<dbReference type="AlphaFoldDB" id="A0A7K1RNI9"/>
<keyword evidence="1" id="KW-0443">Lipid metabolism</keyword>
<feature type="transmembrane region" description="Helical" evidence="3">
    <location>
        <begin position="128"/>
        <end position="155"/>
    </location>
</feature>
<evidence type="ECO:0000256" key="2">
    <source>
        <dbReference type="SAM" id="MobiDB-lite"/>
    </source>
</evidence>
<dbReference type="InterPro" id="IPR016035">
    <property type="entry name" value="Acyl_Trfase/lysoPLipase"/>
</dbReference>
<evidence type="ECO:0000313" key="6">
    <source>
        <dbReference type="Proteomes" id="UP000440716"/>
    </source>
</evidence>
<keyword evidence="3" id="KW-0472">Membrane</keyword>
<evidence type="ECO:0000313" key="5">
    <source>
        <dbReference type="EMBL" id="MVA59596.1"/>
    </source>
</evidence>
<organism evidence="5 6">
    <name type="scientific">Agrobacterium vitis</name>
    <name type="common">Rhizobium vitis</name>
    <dbReference type="NCBI Taxonomy" id="373"/>
    <lineage>
        <taxon>Bacteria</taxon>
        <taxon>Pseudomonadati</taxon>
        <taxon>Pseudomonadota</taxon>
        <taxon>Alphaproteobacteria</taxon>
        <taxon>Hyphomicrobiales</taxon>
        <taxon>Rhizobiaceae</taxon>
        <taxon>Rhizobium/Agrobacterium group</taxon>
        <taxon>Agrobacterium</taxon>
    </lineage>
</organism>
<sequence length="221" mass="23556">MADEEIERRQRTSGPSLTRPKPVATDMTGLALSGGGIRSAAFSLGAMQALHAHDALDKFDYLSTVSGGGYLGAAVSAGMSKNDGKFPFATGKDDIRDSDSVGHLRNFSNYLMPRNRSFIRNVGDAAAILLRGVVSNAVMIAPFLLLAGMLSAFLWTSSNGFRDQGFVETLFGLAHPYPLRSWQDHLSAIWTLPSGSSARCSKTNPCCRRTGSGRTGPTPSP</sequence>